<reference evidence="2" key="1">
    <citation type="submission" date="2022-01" db="EMBL/GenBank/DDBJ databases">
        <authorList>
            <person name="King R."/>
        </authorList>
    </citation>
    <scope>NUCLEOTIDE SEQUENCE</scope>
</reference>
<dbReference type="Proteomes" id="UP001152798">
    <property type="component" value="Chromosome 1"/>
</dbReference>
<dbReference type="OrthoDB" id="10320353at2759"/>
<evidence type="ECO:0000313" key="2">
    <source>
        <dbReference type="EMBL" id="CAH1392052.1"/>
    </source>
</evidence>
<evidence type="ECO:0000256" key="1">
    <source>
        <dbReference type="SAM" id="Coils"/>
    </source>
</evidence>
<feature type="coiled-coil region" evidence="1">
    <location>
        <begin position="379"/>
        <end position="406"/>
    </location>
</feature>
<evidence type="ECO:0000313" key="3">
    <source>
        <dbReference type="Proteomes" id="UP001152798"/>
    </source>
</evidence>
<name>A0A9P0EBG8_NEZVI</name>
<sequence length="431" mass="49573">MFRRHCNSWQDLRDLDEPGAFRNECKTLLDQIINFTYSEAPIYGQASKADVEKQDVSYRLLEEENFVLKEQVMSLQQLIALKSEEISELKSTISQLKCDKQDEPCVEEVSLPDVKNIIKRINSAIEDIIDNDSSDGLGTILPKSSVFSLGISDSYIGPDNISNISSTNASFLNDPTVSKDDDVLPPESLSTVIPICDLRSNLIDTASGTSKEDNFLSLEENYFFLKRENVMLQDKIKTLTDRVTLLKSSLKSCELELTQYDKILSLIKQERFNLISELRETKHCYSALKLRNEYLEEKVVELENRLKQETSPETSQKEEDEDSTQIEILNCYKSRLYEAFKEMSTKEEQIGLLNDSINGLVEKFKIEKSSLEMEYADHLKGSEDRLKRLCDEKVKLEETIRQQSKLIDHLQTMVESREKKHNSKINCIKDN</sequence>
<accession>A0A9P0EBG8</accession>
<keyword evidence="1" id="KW-0175">Coiled coil</keyword>
<dbReference type="EMBL" id="OV725077">
    <property type="protein sequence ID" value="CAH1392052.1"/>
    <property type="molecule type" value="Genomic_DNA"/>
</dbReference>
<dbReference type="AlphaFoldDB" id="A0A9P0EBG8"/>
<organism evidence="2 3">
    <name type="scientific">Nezara viridula</name>
    <name type="common">Southern green stink bug</name>
    <name type="synonym">Cimex viridulus</name>
    <dbReference type="NCBI Taxonomy" id="85310"/>
    <lineage>
        <taxon>Eukaryota</taxon>
        <taxon>Metazoa</taxon>
        <taxon>Ecdysozoa</taxon>
        <taxon>Arthropoda</taxon>
        <taxon>Hexapoda</taxon>
        <taxon>Insecta</taxon>
        <taxon>Pterygota</taxon>
        <taxon>Neoptera</taxon>
        <taxon>Paraneoptera</taxon>
        <taxon>Hemiptera</taxon>
        <taxon>Heteroptera</taxon>
        <taxon>Panheteroptera</taxon>
        <taxon>Pentatomomorpha</taxon>
        <taxon>Pentatomoidea</taxon>
        <taxon>Pentatomidae</taxon>
        <taxon>Pentatominae</taxon>
        <taxon>Nezara</taxon>
    </lineage>
</organism>
<gene>
    <name evidence="2" type="ORF">NEZAVI_LOCUS2948</name>
</gene>
<proteinExistence type="predicted"/>
<protein>
    <submittedName>
        <fullName evidence="2">Uncharacterized protein</fullName>
    </submittedName>
</protein>
<keyword evidence="3" id="KW-1185">Reference proteome</keyword>